<dbReference type="EMBL" id="MSIE01000004">
    <property type="protein sequence ID" value="OLF19058.1"/>
    <property type="molecule type" value="Genomic_DNA"/>
</dbReference>
<sequence length="106" mass="11521">MAFHPNEAQVEVQLGGAPDLPHVLADVLLWTTTLAEVTAEWTHAREARLLVTVRGRSASGVRFLAYGGGPFADCLGLVQLRPGEREGVSLDELYALLNLIREREAA</sequence>
<accession>A0A1Q8CXG9</accession>
<keyword evidence="2" id="KW-1185">Reference proteome</keyword>
<proteinExistence type="predicted"/>
<gene>
    <name evidence="1" type="ORF">BU204_03440</name>
</gene>
<evidence type="ECO:0000313" key="1">
    <source>
        <dbReference type="EMBL" id="OLF19058.1"/>
    </source>
</evidence>
<dbReference type="Proteomes" id="UP000185596">
    <property type="component" value="Unassembled WGS sequence"/>
</dbReference>
<comment type="caution">
    <text evidence="1">The sequence shown here is derived from an EMBL/GenBank/DDBJ whole genome shotgun (WGS) entry which is preliminary data.</text>
</comment>
<dbReference type="STRING" id="1912961.BU204_03440"/>
<protein>
    <submittedName>
        <fullName evidence="1">Uncharacterized protein</fullName>
    </submittedName>
</protein>
<evidence type="ECO:0000313" key="2">
    <source>
        <dbReference type="Proteomes" id="UP000185596"/>
    </source>
</evidence>
<reference evidence="1 2" key="1">
    <citation type="submission" date="2016-12" db="EMBL/GenBank/DDBJ databases">
        <title>The draft genome sequence of Actinophytocola sp. 11-183.</title>
        <authorList>
            <person name="Wang W."/>
            <person name="Yuan L."/>
        </authorList>
    </citation>
    <scope>NUCLEOTIDE SEQUENCE [LARGE SCALE GENOMIC DNA]</scope>
    <source>
        <strain evidence="1 2">11-183</strain>
    </source>
</reference>
<organism evidence="1 2">
    <name type="scientific">Actinophytocola xanthii</name>
    <dbReference type="NCBI Taxonomy" id="1912961"/>
    <lineage>
        <taxon>Bacteria</taxon>
        <taxon>Bacillati</taxon>
        <taxon>Actinomycetota</taxon>
        <taxon>Actinomycetes</taxon>
        <taxon>Pseudonocardiales</taxon>
        <taxon>Pseudonocardiaceae</taxon>
    </lineage>
</organism>
<dbReference type="AlphaFoldDB" id="A0A1Q8CXG9"/>
<name>A0A1Q8CXG9_9PSEU</name>